<evidence type="ECO:0000313" key="1">
    <source>
        <dbReference type="EMBL" id="KRL84425.1"/>
    </source>
</evidence>
<sequence>MLVFNDLFGNQDVIAEQLPSGYIKFNTTFLSQDAVIAANDFLSQVRKNMH</sequence>
<gene>
    <name evidence="1" type="ORF">FC36_GL000182</name>
</gene>
<accession>A0A0R1TT18</accession>
<dbReference type="AlphaFoldDB" id="A0A0R1TT18"/>
<protein>
    <submittedName>
        <fullName evidence="1">Uncharacterized protein</fullName>
    </submittedName>
</protein>
<name>A0A0R1TT18_9LACO</name>
<dbReference type="STRING" id="1423740.FC36_GL000182"/>
<dbReference type="PATRIC" id="fig|1423740.3.peg.194"/>
<comment type="caution">
    <text evidence="1">The sequence shown here is derived from an EMBL/GenBank/DDBJ whole genome shotgun (WGS) entry which is preliminary data.</text>
</comment>
<dbReference type="EMBL" id="AZFH01000009">
    <property type="protein sequence ID" value="KRL84425.1"/>
    <property type="molecule type" value="Genomic_DNA"/>
</dbReference>
<proteinExistence type="predicted"/>
<reference evidence="1 2" key="1">
    <citation type="journal article" date="2015" name="Genome Announc.">
        <title>Expanding the biotechnology potential of lactobacilli through comparative genomics of 213 strains and associated genera.</title>
        <authorList>
            <person name="Sun Z."/>
            <person name="Harris H.M."/>
            <person name="McCann A."/>
            <person name="Guo C."/>
            <person name="Argimon S."/>
            <person name="Zhang W."/>
            <person name="Yang X."/>
            <person name="Jeffery I.B."/>
            <person name="Cooney J.C."/>
            <person name="Kagawa T.F."/>
            <person name="Liu W."/>
            <person name="Song Y."/>
            <person name="Salvetti E."/>
            <person name="Wrobel A."/>
            <person name="Rasinkangas P."/>
            <person name="Parkhill J."/>
            <person name="Rea M.C."/>
            <person name="O'Sullivan O."/>
            <person name="Ritari J."/>
            <person name="Douillard F.P."/>
            <person name="Paul Ross R."/>
            <person name="Yang R."/>
            <person name="Briner A.E."/>
            <person name="Felis G.E."/>
            <person name="de Vos W.M."/>
            <person name="Barrangou R."/>
            <person name="Klaenhammer T.R."/>
            <person name="Caufield P.W."/>
            <person name="Cui Y."/>
            <person name="Zhang H."/>
            <person name="O'Toole P.W."/>
        </authorList>
    </citation>
    <scope>NUCLEOTIDE SEQUENCE [LARGE SCALE GENOMIC DNA]</scope>
    <source>
        <strain evidence="1 2">DSM 15833</strain>
    </source>
</reference>
<organism evidence="1 2">
    <name type="scientific">Ligilactobacillus equi DSM 15833 = JCM 10991</name>
    <dbReference type="NCBI Taxonomy" id="1423740"/>
    <lineage>
        <taxon>Bacteria</taxon>
        <taxon>Bacillati</taxon>
        <taxon>Bacillota</taxon>
        <taxon>Bacilli</taxon>
        <taxon>Lactobacillales</taxon>
        <taxon>Lactobacillaceae</taxon>
        <taxon>Ligilactobacillus</taxon>
    </lineage>
</organism>
<evidence type="ECO:0000313" key="2">
    <source>
        <dbReference type="Proteomes" id="UP000051048"/>
    </source>
</evidence>
<dbReference type="Proteomes" id="UP000051048">
    <property type="component" value="Unassembled WGS sequence"/>
</dbReference>